<dbReference type="InterPro" id="IPR052462">
    <property type="entry name" value="SLIRP/GR-RBP-like"/>
</dbReference>
<evidence type="ECO:0000256" key="2">
    <source>
        <dbReference type="PROSITE-ProRule" id="PRU00176"/>
    </source>
</evidence>
<dbReference type="InParanoid" id="F0ZFS0"/>
<dbReference type="EMBL" id="GL871005">
    <property type="protein sequence ID" value="EGC37204.1"/>
    <property type="molecule type" value="Genomic_DNA"/>
</dbReference>
<dbReference type="SMART" id="SM00360">
    <property type="entry name" value="RRM"/>
    <property type="match status" value="1"/>
</dbReference>
<name>F0ZFS0_DICPU</name>
<evidence type="ECO:0000256" key="3">
    <source>
        <dbReference type="SAM" id="MobiDB-lite"/>
    </source>
</evidence>
<keyword evidence="6" id="KW-1185">Reference proteome</keyword>
<dbReference type="KEGG" id="dpp:DICPUDRAFT_87071"/>
<feature type="region of interest" description="Disordered" evidence="3">
    <location>
        <begin position="164"/>
        <end position="265"/>
    </location>
</feature>
<protein>
    <recommendedName>
        <fullName evidence="4">RRM domain-containing protein</fullName>
    </recommendedName>
</protein>
<dbReference type="OrthoDB" id="439808at2759"/>
<feature type="compositionally biased region" description="Basic and acidic residues" evidence="3">
    <location>
        <begin position="26"/>
        <end position="36"/>
    </location>
</feature>
<evidence type="ECO:0000313" key="6">
    <source>
        <dbReference type="Proteomes" id="UP000001064"/>
    </source>
</evidence>
<dbReference type="GO" id="GO:0005737">
    <property type="term" value="C:cytoplasm"/>
    <property type="evidence" value="ECO:0000318"/>
    <property type="project" value="GO_Central"/>
</dbReference>
<proteinExistence type="predicted"/>
<dbReference type="InterPro" id="IPR012677">
    <property type="entry name" value="Nucleotide-bd_a/b_plait_sf"/>
</dbReference>
<dbReference type="eggNOG" id="KOG0118">
    <property type="taxonomic scope" value="Eukaryota"/>
</dbReference>
<dbReference type="PANTHER" id="PTHR48027">
    <property type="entry name" value="HETEROGENEOUS NUCLEAR RIBONUCLEOPROTEIN 87F-RELATED"/>
    <property type="match status" value="1"/>
</dbReference>
<feature type="compositionally biased region" description="Basic and acidic residues" evidence="3">
    <location>
        <begin position="64"/>
        <end position="73"/>
    </location>
</feature>
<dbReference type="Pfam" id="PF00076">
    <property type="entry name" value="RRM_1"/>
    <property type="match status" value="1"/>
</dbReference>
<organism evidence="5 6">
    <name type="scientific">Dictyostelium purpureum</name>
    <name type="common">Slime mold</name>
    <dbReference type="NCBI Taxonomy" id="5786"/>
    <lineage>
        <taxon>Eukaryota</taxon>
        <taxon>Amoebozoa</taxon>
        <taxon>Evosea</taxon>
        <taxon>Eumycetozoa</taxon>
        <taxon>Dictyostelia</taxon>
        <taxon>Dictyosteliales</taxon>
        <taxon>Dictyosteliaceae</taxon>
        <taxon>Dictyostelium</taxon>
    </lineage>
</organism>
<gene>
    <name evidence="5" type="ORF">DICPUDRAFT_87071</name>
</gene>
<accession>F0ZFS0</accession>
<dbReference type="Gene3D" id="3.30.70.330">
    <property type="match status" value="1"/>
</dbReference>
<dbReference type="OMA" id="RAKEECQ"/>
<feature type="compositionally biased region" description="Basic and acidic residues" evidence="3">
    <location>
        <begin position="199"/>
        <end position="265"/>
    </location>
</feature>
<evidence type="ECO:0000259" key="4">
    <source>
        <dbReference type="PROSITE" id="PS50102"/>
    </source>
</evidence>
<evidence type="ECO:0000256" key="1">
    <source>
        <dbReference type="ARBA" id="ARBA00022884"/>
    </source>
</evidence>
<feature type="domain" description="RRM" evidence="4">
    <location>
        <begin position="89"/>
        <end position="167"/>
    </location>
</feature>
<feature type="region of interest" description="Disordered" evidence="3">
    <location>
        <begin position="1"/>
        <end position="83"/>
    </location>
</feature>
<dbReference type="InterPro" id="IPR000504">
    <property type="entry name" value="RRM_dom"/>
</dbReference>
<dbReference type="VEuPathDB" id="AmoebaDB:DICPUDRAFT_87071"/>
<sequence>MEVEERMMANGDNDNQRRGSPSPRRQNGDMNRDSHSPHRGGSPNRGNSRSPHRGGSPNRGHSPIRGDDKRRGDYNTPRNRLANTASPSCVLGVFGLSPSTEERDIKDEFTKFGKIDHVDLIMDRKTGRSKCFGFVYFENKDDAVRAKEECQDLILHGKHIRTDFSATKRPHDPTPGRYYGNPKYDSRRSPPPRFSPYGERGERYGREDRYGREERGDRYGREERGDRYGREERGDRYGREDRHRDDSRDRYDRFREERPRDGYRR</sequence>
<dbReference type="RefSeq" id="XP_003286255.1">
    <property type="nucleotide sequence ID" value="XM_003286207.1"/>
</dbReference>
<evidence type="ECO:0000313" key="5">
    <source>
        <dbReference type="EMBL" id="EGC37204.1"/>
    </source>
</evidence>
<dbReference type="InterPro" id="IPR035979">
    <property type="entry name" value="RBD_domain_sf"/>
</dbReference>
<keyword evidence="1 2" id="KW-0694">RNA-binding</keyword>
<dbReference type="STRING" id="5786.F0ZFS0"/>
<reference evidence="6" key="1">
    <citation type="journal article" date="2011" name="Genome Biol.">
        <title>Comparative genomics of the social amoebae Dictyostelium discoideum and Dictyostelium purpureum.</title>
        <authorList>
            <consortium name="US DOE Joint Genome Institute (JGI-PGF)"/>
            <person name="Sucgang R."/>
            <person name="Kuo A."/>
            <person name="Tian X."/>
            <person name="Salerno W."/>
            <person name="Parikh A."/>
            <person name="Feasley C.L."/>
            <person name="Dalin E."/>
            <person name="Tu H."/>
            <person name="Huang E."/>
            <person name="Barry K."/>
            <person name="Lindquist E."/>
            <person name="Shapiro H."/>
            <person name="Bruce D."/>
            <person name="Schmutz J."/>
            <person name="Salamov A."/>
            <person name="Fey P."/>
            <person name="Gaudet P."/>
            <person name="Anjard C."/>
            <person name="Babu M.M."/>
            <person name="Basu S."/>
            <person name="Bushmanova Y."/>
            <person name="van der Wel H."/>
            <person name="Katoh-Kurasawa M."/>
            <person name="Dinh C."/>
            <person name="Coutinho P.M."/>
            <person name="Saito T."/>
            <person name="Elias M."/>
            <person name="Schaap P."/>
            <person name="Kay R.R."/>
            <person name="Henrissat B."/>
            <person name="Eichinger L."/>
            <person name="Rivero F."/>
            <person name="Putnam N.H."/>
            <person name="West C.M."/>
            <person name="Loomis W.F."/>
            <person name="Chisholm R.L."/>
            <person name="Shaulsky G."/>
            <person name="Strassmann J.E."/>
            <person name="Queller D.C."/>
            <person name="Kuspa A."/>
            <person name="Grigoriev I.V."/>
        </authorList>
    </citation>
    <scope>NUCLEOTIDE SEQUENCE [LARGE SCALE GENOMIC DNA]</scope>
    <source>
        <strain evidence="6">QSDP1</strain>
    </source>
</reference>
<dbReference type="AlphaFoldDB" id="F0ZFS0"/>
<dbReference type="GeneID" id="10503649"/>
<dbReference type="GO" id="GO:0003729">
    <property type="term" value="F:mRNA binding"/>
    <property type="evidence" value="ECO:0000318"/>
    <property type="project" value="GO_Central"/>
</dbReference>
<dbReference type="Proteomes" id="UP000001064">
    <property type="component" value="Unassembled WGS sequence"/>
</dbReference>
<dbReference type="PROSITE" id="PS50102">
    <property type="entry name" value="RRM"/>
    <property type="match status" value="1"/>
</dbReference>
<dbReference type="CDD" id="cd12363">
    <property type="entry name" value="RRM_TRA2"/>
    <property type="match status" value="1"/>
</dbReference>
<dbReference type="FunCoup" id="F0ZFS0">
    <property type="interactions" value="13"/>
</dbReference>
<dbReference type="SUPFAM" id="SSF54928">
    <property type="entry name" value="RNA-binding domain, RBD"/>
    <property type="match status" value="1"/>
</dbReference>